<gene>
    <name evidence="3" type="ORF">OBBRIDRAFT_742282</name>
</gene>
<organism evidence="3 4">
    <name type="scientific">Obba rivulosa</name>
    <dbReference type="NCBI Taxonomy" id="1052685"/>
    <lineage>
        <taxon>Eukaryota</taxon>
        <taxon>Fungi</taxon>
        <taxon>Dikarya</taxon>
        <taxon>Basidiomycota</taxon>
        <taxon>Agaricomycotina</taxon>
        <taxon>Agaricomycetes</taxon>
        <taxon>Polyporales</taxon>
        <taxon>Gelatoporiaceae</taxon>
        <taxon>Obba</taxon>
    </lineage>
</organism>
<protein>
    <recommendedName>
        <fullName evidence="2">DUF6533 domain-containing protein</fullName>
    </recommendedName>
</protein>
<dbReference type="OrthoDB" id="2745134at2759"/>
<feature type="domain" description="DUF6533" evidence="2">
    <location>
        <begin position="1"/>
        <end position="36"/>
    </location>
</feature>
<keyword evidence="1" id="KW-0472">Membrane</keyword>
<dbReference type="Proteomes" id="UP000250043">
    <property type="component" value="Unassembled WGS sequence"/>
</dbReference>
<reference evidence="3 4" key="1">
    <citation type="submission" date="2016-07" db="EMBL/GenBank/DDBJ databases">
        <title>Draft genome of the white-rot fungus Obba rivulosa 3A-2.</title>
        <authorList>
            <consortium name="DOE Joint Genome Institute"/>
            <person name="Miettinen O."/>
            <person name="Riley R."/>
            <person name="Acob R."/>
            <person name="Barry K."/>
            <person name="Cullen D."/>
            <person name="De Vries R."/>
            <person name="Hainaut M."/>
            <person name="Hatakka A."/>
            <person name="Henrissat B."/>
            <person name="Hilden K."/>
            <person name="Kuo R."/>
            <person name="Labutti K."/>
            <person name="Lipzen A."/>
            <person name="Makela M.R."/>
            <person name="Sandor L."/>
            <person name="Spatafora J.W."/>
            <person name="Grigoriev I.V."/>
            <person name="Hibbett D.S."/>
        </authorList>
    </citation>
    <scope>NUCLEOTIDE SEQUENCE [LARGE SCALE GENOMIC DNA]</scope>
    <source>
        <strain evidence="3 4">3A-2</strain>
    </source>
</reference>
<keyword evidence="4" id="KW-1185">Reference proteome</keyword>
<name>A0A8E2AIG6_9APHY</name>
<dbReference type="EMBL" id="KV722737">
    <property type="protein sequence ID" value="OCH84034.1"/>
    <property type="molecule type" value="Genomic_DNA"/>
</dbReference>
<sequence length="240" mass="26558">FYDHACTLSREVELIWGRKLSSVTVLFHLNRWTIFLWAVMNLFGLESLATLTASSCNPIVFSAVRIYAISGGKWWLTVVVFALNMVPFGTNAVRTCWSKSTSFDRSFQSGNSKRILVHTAIVTRAALIVADVLILAITWSKTYAIRKEAARNNVSTPLATMLLRDGECSILNAISKSLKMRFVLIGTLYFLCAIYERSACQLLITSSECSGLLLLNVLHILGDVTDVSHTRISEGGILSS</sequence>
<proteinExistence type="predicted"/>
<feature type="non-terminal residue" evidence="3">
    <location>
        <position position="240"/>
    </location>
</feature>
<evidence type="ECO:0000256" key="1">
    <source>
        <dbReference type="SAM" id="Phobius"/>
    </source>
</evidence>
<evidence type="ECO:0000313" key="3">
    <source>
        <dbReference type="EMBL" id="OCH84034.1"/>
    </source>
</evidence>
<dbReference type="InterPro" id="IPR045340">
    <property type="entry name" value="DUF6533"/>
</dbReference>
<keyword evidence="1" id="KW-0812">Transmembrane</keyword>
<dbReference type="AlphaFoldDB" id="A0A8E2AIG6"/>
<accession>A0A8E2AIG6</accession>
<feature type="transmembrane region" description="Helical" evidence="1">
    <location>
        <begin position="115"/>
        <end position="137"/>
    </location>
</feature>
<dbReference type="Pfam" id="PF20151">
    <property type="entry name" value="DUF6533"/>
    <property type="match status" value="1"/>
</dbReference>
<evidence type="ECO:0000259" key="2">
    <source>
        <dbReference type="Pfam" id="PF20151"/>
    </source>
</evidence>
<evidence type="ECO:0000313" key="4">
    <source>
        <dbReference type="Proteomes" id="UP000250043"/>
    </source>
</evidence>
<feature type="transmembrane region" description="Helical" evidence="1">
    <location>
        <begin position="34"/>
        <end position="53"/>
    </location>
</feature>
<keyword evidence="1" id="KW-1133">Transmembrane helix</keyword>